<dbReference type="InterPro" id="IPR038379">
    <property type="entry name" value="SecE_sf"/>
</dbReference>
<protein>
    <recommendedName>
        <fullName evidence="9">Protein translocase subunit SecE</fullName>
    </recommendedName>
</protein>
<evidence type="ECO:0000256" key="6">
    <source>
        <dbReference type="ARBA" id="ARBA00022989"/>
    </source>
</evidence>
<comment type="caution">
    <text evidence="11">The sequence shown here is derived from an EMBL/GenBank/DDBJ whole genome shotgun (WGS) entry which is preliminary data.</text>
</comment>
<sequence length="94" mass="10666">MARRVVDEQPSEDVVENAKKERAKRRNPFSRITLFLRQVLGELKKVVTPTRKELFSYTGVVLVFVIIMMALVSLLDLVFGTAVSYVFGTGNDLF</sequence>
<dbReference type="GO" id="GO:0006605">
    <property type="term" value="P:protein targeting"/>
    <property type="evidence" value="ECO:0007669"/>
    <property type="project" value="UniProtKB-UniRule"/>
</dbReference>
<evidence type="ECO:0000256" key="10">
    <source>
        <dbReference type="SAM" id="MobiDB-lite"/>
    </source>
</evidence>
<dbReference type="PANTHER" id="PTHR33910">
    <property type="entry name" value="PROTEIN TRANSLOCASE SUBUNIT SECE"/>
    <property type="match status" value="1"/>
</dbReference>
<comment type="subcellular location">
    <subcellularLocation>
        <location evidence="9">Cell membrane</location>
        <topology evidence="9">Single-pass membrane protein</topology>
    </subcellularLocation>
    <subcellularLocation>
        <location evidence="1">Membrane</location>
    </subcellularLocation>
</comment>
<dbReference type="Gene3D" id="1.20.5.1030">
    <property type="entry name" value="Preprotein translocase secy subunit"/>
    <property type="match status" value="1"/>
</dbReference>
<evidence type="ECO:0000256" key="2">
    <source>
        <dbReference type="ARBA" id="ARBA00022448"/>
    </source>
</evidence>
<keyword evidence="5 9" id="KW-0653">Protein transport</keyword>
<dbReference type="InterPro" id="IPR001901">
    <property type="entry name" value="Translocase_SecE/Sec61-g"/>
</dbReference>
<name>A0AA37UN91_9MICO</name>
<keyword evidence="2 9" id="KW-0813">Transport</keyword>
<reference evidence="11 12" key="1">
    <citation type="journal article" date="2014" name="Int. J. Syst. Evol. Microbiol.">
        <title>Complete genome sequence of Corynebacterium casei LMG S-19264T (=DSM 44701T), isolated from a smear-ripened cheese.</title>
        <authorList>
            <consortium name="US DOE Joint Genome Institute (JGI-PGF)"/>
            <person name="Walter F."/>
            <person name="Albersmeier A."/>
            <person name="Kalinowski J."/>
            <person name="Ruckert C."/>
        </authorList>
    </citation>
    <scope>NUCLEOTIDE SEQUENCE [LARGE SCALE GENOMIC DNA]</scope>
    <source>
        <strain evidence="11 12">NBRC 112289</strain>
    </source>
</reference>
<dbReference type="GO" id="GO:0009306">
    <property type="term" value="P:protein secretion"/>
    <property type="evidence" value="ECO:0007669"/>
    <property type="project" value="UniProtKB-UniRule"/>
</dbReference>
<dbReference type="GO" id="GO:0005886">
    <property type="term" value="C:plasma membrane"/>
    <property type="evidence" value="ECO:0007669"/>
    <property type="project" value="UniProtKB-SubCell"/>
</dbReference>
<dbReference type="GO" id="GO:0043952">
    <property type="term" value="P:protein transport by the Sec complex"/>
    <property type="evidence" value="ECO:0007669"/>
    <property type="project" value="UniProtKB-UniRule"/>
</dbReference>
<keyword evidence="4 9" id="KW-0812">Transmembrane</keyword>
<keyword evidence="3 9" id="KW-1003">Cell membrane</keyword>
<keyword evidence="8 9" id="KW-0472">Membrane</keyword>
<accession>A0AA37UN91</accession>
<gene>
    <name evidence="9 11" type="primary">secE</name>
    <name evidence="11" type="ORF">GCM10025874_25080</name>
</gene>
<evidence type="ECO:0000256" key="4">
    <source>
        <dbReference type="ARBA" id="ARBA00022692"/>
    </source>
</evidence>
<comment type="similarity">
    <text evidence="9">Belongs to the SecE/SEC61-gamma family.</text>
</comment>
<evidence type="ECO:0000313" key="12">
    <source>
        <dbReference type="Proteomes" id="UP001157160"/>
    </source>
</evidence>
<evidence type="ECO:0000256" key="7">
    <source>
        <dbReference type="ARBA" id="ARBA00023010"/>
    </source>
</evidence>
<dbReference type="Proteomes" id="UP001157160">
    <property type="component" value="Unassembled WGS sequence"/>
</dbReference>
<dbReference type="GO" id="GO:0065002">
    <property type="term" value="P:intracellular protein transmembrane transport"/>
    <property type="evidence" value="ECO:0007669"/>
    <property type="project" value="UniProtKB-UniRule"/>
</dbReference>
<dbReference type="RefSeq" id="WP_284233190.1">
    <property type="nucleotide sequence ID" value="NZ_BSUL01000001.1"/>
</dbReference>
<evidence type="ECO:0000256" key="5">
    <source>
        <dbReference type="ARBA" id="ARBA00022927"/>
    </source>
</evidence>
<evidence type="ECO:0000256" key="1">
    <source>
        <dbReference type="ARBA" id="ARBA00004370"/>
    </source>
</evidence>
<comment type="subunit">
    <text evidence="9">Component of the Sec protein translocase complex. Heterotrimer consisting of SecY, SecE and SecG subunits. The heterotrimers can form oligomers, although 1 heterotrimer is thought to be able to translocate proteins. Interacts with the ribosome. Interacts with SecDF, and other proteins may be involved. Interacts with SecA.</text>
</comment>
<feature type="region of interest" description="Disordered" evidence="10">
    <location>
        <begin position="1"/>
        <end position="21"/>
    </location>
</feature>
<dbReference type="GO" id="GO:0008320">
    <property type="term" value="F:protein transmembrane transporter activity"/>
    <property type="evidence" value="ECO:0007669"/>
    <property type="project" value="UniProtKB-UniRule"/>
</dbReference>
<keyword evidence="7 9" id="KW-0811">Translocation</keyword>
<dbReference type="Pfam" id="PF00584">
    <property type="entry name" value="SecE"/>
    <property type="match status" value="1"/>
</dbReference>
<dbReference type="PANTHER" id="PTHR33910:SF1">
    <property type="entry name" value="PROTEIN TRANSLOCASE SUBUNIT SECE"/>
    <property type="match status" value="1"/>
</dbReference>
<dbReference type="HAMAP" id="MF_00422">
    <property type="entry name" value="SecE"/>
    <property type="match status" value="1"/>
</dbReference>
<evidence type="ECO:0000256" key="3">
    <source>
        <dbReference type="ARBA" id="ARBA00022475"/>
    </source>
</evidence>
<dbReference type="InterPro" id="IPR005807">
    <property type="entry name" value="SecE_bac"/>
</dbReference>
<evidence type="ECO:0000313" key="11">
    <source>
        <dbReference type="EMBL" id="GMA29255.1"/>
    </source>
</evidence>
<keyword evidence="12" id="KW-1185">Reference proteome</keyword>
<keyword evidence="6 9" id="KW-1133">Transmembrane helix</keyword>
<comment type="function">
    <text evidence="9">Essential subunit of the Sec protein translocation channel SecYEG. Clamps together the 2 halves of SecY. May contact the channel plug during translocation.</text>
</comment>
<dbReference type="AlphaFoldDB" id="A0AA37UN91"/>
<organism evidence="11 12">
    <name type="scientific">Arenivirga flava</name>
    <dbReference type="NCBI Taxonomy" id="1930060"/>
    <lineage>
        <taxon>Bacteria</taxon>
        <taxon>Bacillati</taxon>
        <taxon>Actinomycetota</taxon>
        <taxon>Actinomycetes</taxon>
        <taxon>Micrococcales</taxon>
        <taxon>Microbacteriaceae</taxon>
        <taxon>Arenivirga</taxon>
    </lineage>
</organism>
<proteinExistence type="inferred from homology"/>
<dbReference type="NCBIfam" id="TIGR00964">
    <property type="entry name" value="secE_bact"/>
    <property type="match status" value="1"/>
</dbReference>
<dbReference type="EMBL" id="BSUL01000001">
    <property type="protein sequence ID" value="GMA29255.1"/>
    <property type="molecule type" value="Genomic_DNA"/>
</dbReference>
<evidence type="ECO:0000256" key="9">
    <source>
        <dbReference type="HAMAP-Rule" id="MF_00422"/>
    </source>
</evidence>
<evidence type="ECO:0000256" key="8">
    <source>
        <dbReference type="ARBA" id="ARBA00023136"/>
    </source>
</evidence>
<feature type="transmembrane region" description="Helical" evidence="9">
    <location>
        <begin position="54"/>
        <end position="87"/>
    </location>
</feature>